<dbReference type="RefSeq" id="WP_183782932.1">
    <property type="nucleotide sequence ID" value="NZ_JACIBS010000001.1"/>
</dbReference>
<proteinExistence type="predicted"/>
<dbReference type="PANTHER" id="PTHR36849">
    <property type="entry name" value="CYTOPLASMIC PROTEIN-RELATED"/>
    <property type="match status" value="1"/>
</dbReference>
<name>A0A839XRP8_9PSEU</name>
<evidence type="ECO:0000313" key="1">
    <source>
        <dbReference type="EMBL" id="MBB3663628.1"/>
    </source>
</evidence>
<sequence length="121" mass="13692">MTTRTVRVRRVYDTPRDDDGARVLVDRVWPRGMKKESARLDEWVQAVAPSTTLRKWYAHDAGKFAEFRRHYLRELDSPEAGAALAGLRESAESTGLTLLTATRDVAHSHAQVLADLLMTEE</sequence>
<gene>
    <name evidence="1" type="ORF">FB384_002532</name>
</gene>
<dbReference type="Proteomes" id="UP000564573">
    <property type="component" value="Unassembled WGS sequence"/>
</dbReference>
<dbReference type="PANTHER" id="PTHR36849:SF1">
    <property type="entry name" value="CYTOPLASMIC PROTEIN"/>
    <property type="match status" value="1"/>
</dbReference>
<dbReference type="InterPro" id="IPR052552">
    <property type="entry name" value="YeaO-like"/>
</dbReference>
<accession>A0A839XRP8</accession>
<organism evidence="1 2">
    <name type="scientific">Prauserella sediminis</name>
    <dbReference type="NCBI Taxonomy" id="577680"/>
    <lineage>
        <taxon>Bacteria</taxon>
        <taxon>Bacillati</taxon>
        <taxon>Actinomycetota</taxon>
        <taxon>Actinomycetes</taxon>
        <taxon>Pseudonocardiales</taxon>
        <taxon>Pseudonocardiaceae</taxon>
        <taxon>Prauserella</taxon>
        <taxon>Prauserella salsuginis group</taxon>
    </lineage>
</organism>
<keyword evidence="2" id="KW-1185">Reference proteome</keyword>
<reference evidence="1 2" key="1">
    <citation type="submission" date="2020-08" db="EMBL/GenBank/DDBJ databases">
        <title>Sequencing the genomes of 1000 actinobacteria strains.</title>
        <authorList>
            <person name="Klenk H.-P."/>
        </authorList>
    </citation>
    <scope>NUCLEOTIDE SEQUENCE [LARGE SCALE GENOMIC DNA]</scope>
    <source>
        <strain evidence="1 2">DSM 45267</strain>
    </source>
</reference>
<dbReference type="Pfam" id="PF22752">
    <property type="entry name" value="DUF488-N3i"/>
    <property type="match status" value="1"/>
</dbReference>
<dbReference type="EMBL" id="JACIBS010000001">
    <property type="protein sequence ID" value="MBB3663628.1"/>
    <property type="molecule type" value="Genomic_DNA"/>
</dbReference>
<comment type="caution">
    <text evidence="1">The sequence shown here is derived from an EMBL/GenBank/DDBJ whole genome shotgun (WGS) entry which is preliminary data.</text>
</comment>
<evidence type="ECO:0000313" key="2">
    <source>
        <dbReference type="Proteomes" id="UP000564573"/>
    </source>
</evidence>
<dbReference type="AlphaFoldDB" id="A0A839XRP8"/>
<protein>
    <submittedName>
        <fullName evidence="1">Uncharacterized protein YeaO (DUF488 family)</fullName>
    </submittedName>
</protein>